<accession>A0ABS8RZ41</accession>
<evidence type="ECO:0000313" key="2">
    <source>
        <dbReference type="EMBL" id="MCD7452100.1"/>
    </source>
</evidence>
<proteinExistence type="predicted"/>
<dbReference type="Proteomes" id="UP000823775">
    <property type="component" value="Unassembled WGS sequence"/>
</dbReference>
<reference evidence="2 3" key="1">
    <citation type="journal article" date="2021" name="BMC Genomics">
        <title>Datura genome reveals duplications of psychoactive alkaloid biosynthetic genes and high mutation rate following tissue culture.</title>
        <authorList>
            <person name="Rajewski A."/>
            <person name="Carter-House D."/>
            <person name="Stajich J."/>
            <person name="Litt A."/>
        </authorList>
    </citation>
    <scope>NUCLEOTIDE SEQUENCE [LARGE SCALE GENOMIC DNA]</scope>
    <source>
        <strain evidence="2">AR-01</strain>
    </source>
</reference>
<keyword evidence="3" id="KW-1185">Reference proteome</keyword>
<feature type="region of interest" description="Disordered" evidence="1">
    <location>
        <begin position="41"/>
        <end position="96"/>
    </location>
</feature>
<feature type="compositionally biased region" description="Basic and acidic residues" evidence="1">
    <location>
        <begin position="47"/>
        <end position="56"/>
    </location>
</feature>
<evidence type="ECO:0000313" key="3">
    <source>
        <dbReference type="Proteomes" id="UP000823775"/>
    </source>
</evidence>
<protein>
    <submittedName>
        <fullName evidence="2">Uncharacterized protein</fullName>
    </submittedName>
</protein>
<name>A0ABS8RZ41_DATST</name>
<sequence>MSTFHDPDDGVALSRLSNGACSDLNDRKMDIAGVADEKKTNVSQFIGDDHPRDSSRRRPSAGTSTHMGREQRGYDGTIQCHLDDTSYCPTSSIKRH</sequence>
<gene>
    <name evidence="2" type="ORF">HAX54_015017</name>
</gene>
<dbReference type="EMBL" id="JACEIK010000195">
    <property type="protein sequence ID" value="MCD7452100.1"/>
    <property type="molecule type" value="Genomic_DNA"/>
</dbReference>
<evidence type="ECO:0000256" key="1">
    <source>
        <dbReference type="SAM" id="MobiDB-lite"/>
    </source>
</evidence>
<feature type="compositionally biased region" description="Polar residues" evidence="1">
    <location>
        <begin position="87"/>
        <end position="96"/>
    </location>
</feature>
<comment type="caution">
    <text evidence="2">The sequence shown here is derived from an EMBL/GenBank/DDBJ whole genome shotgun (WGS) entry which is preliminary data.</text>
</comment>
<organism evidence="2 3">
    <name type="scientific">Datura stramonium</name>
    <name type="common">Jimsonweed</name>
    <name type="synonym">Common thornapple</name>
    <dbReference type="NCBI Taxonomy" id="4076"/>
    <lineage>
        <taxon>Eukaryota</taxon>
        <taxon>Viridiplantae</taxon>
        <taxon>Streptophyta</taxon>
        <taxon>Embryophyta</taxon>
        <taxon>Tracheophyta</taxon>
        <taxon>Spermatophyta</taxon>
        <taxon>Magnoliopsida</taxon>
        <taxon>eudicotyledons</taxon>
        <taxon>Gunneridae</taxon>
        <taxon>Pentapetalae</taxon>
        <taxon>asterids</taxon>
        <taxon>lamiids</taxon>
        <taxon>Solanales</taxon>
        <taxon>Solanaceae</taxon>
        <taxon>Solanoideae</taxon>
        <taxon>Datureae</taxon>
        <taxon>Datura</taxon>
    </lineage>
</organism>